<dbReference type="EMBL" id="FNMY01000001">
    <property type="protein sequence ID" value="SDW30167.1"/>
    <property type="molecule type" value="Genomic_DNA"/>
</dbReference>
<evidence type="ECO:0000313" key="3">
    <source>
        <dbReference type="Proteomes" id="UP000199592"/>
    </source>
</evidence>
<protein>
    <submittedName>
        <fullName evidence="2">Uncharacterized protein</fullName>
    </submittedName>
</protein>
<dbReference type="Pfam" id="PF19578">
    <property type="entry name" value="DUF6090"/>
    <property type="match status" value="1"/>
</dbReference>
<dbReference type="RefSeq" id="WP_090296263.1">
    <property type="nucleotide sequence ID" value="NZ_FNKI01000002.1"/>
</dbReference>
<name>A0A1H2SF59_9FLAO</name>
<sequence>MPKFFRKNRQKTILENIITKYILYAIGEIILVVIGILIAVNINNWNNKQEDRQTEITLLKEIKNSLLSNYKALDFAIELETEQLEHGKFLLNHLKNKRPFNDTIVSYLSIPLISYQNSYNNAAFENLKSEGLPYISNDSLKLDISFIYETRLKSIFTDFPAEMENIISNTFTPFYIKNFVFESLEDDALLTIPNNYDELIKNQEMSNIVSVAISMKTFAIARYRNTQKYVKRLHDKIHAEIKKLESL</sequence>
<dbReference type="InterPro" id="IPR045749">
    <property type="entry name" value="DUF6090"/>
</dbReference>
<keyword evidence="1" id="KW-0812">Transmembrane</keyword>
<evidence type="ECO:0000313" key="2">
    <source>
        <dbReference type="EMBL" id="SDW30167.1"/>
    </source>
</evidence>
<organism evidence="2 3">
    <name type="scientific">Flagellimonas zhangzhouensis</name>
    <dbReference type="NCBI Taxonomy" id="1073328"/>
    <lineage>
        <taxon>Bacteria</taxon>
        <taxon>Pseudomonadati</taxon>
        <taxon>Bacteroidota</taxon>
        <taxon>Flavobacteriia</taxon>
        <taxon>Flavobacteriales</taxon>
        <taxon>Flavobacteriaceae</taxon>
        <taxon>Flagellimonas</taxon>
    </lineage>
</organism>
<dbReference type="Proteomes" id="UP000199592">
    <property type="component" value="Unassembled WGS sequence"/>
</dbReference>
<dbReference type="OrthoDB" id="821805at2"/>
<dbReference type="AlphaFoldDB" id="A0A1H2SF59"/>
<keyword evidence="1" id="KW-1133">Transmembrane helix</keyword>
<reference evidence="3" key="1">
    <citation type="submission" date="2016-10" db="EMBL/GenBank/DDBJ databases">
        <authorList>
            <person name="Varghese N."/>
            <person name="Submissions S."/>
        </authorList>
    </citation>
    <scope>NUCLEOTIDE SEQUENCE [LARGE SCALE GENOMIC DNA]</scope>
    <source>
        <strain evidence="3">DSM 25030</strain>
    </source>
</reference>
<evidence type="ECO:0000256" key="1">
    <source>
        <dbReference type="SAM" id="Phobius"/>
    </source>
</evidence>
<accession>A0A1H2SF59</accession>
<feature type="transmembrane region" description="Helical" evidence="1">
    <location>
        <begin position="21"/>
        <end position="42"/>
    </location>
</feature>
<keyword evidence="1" id="KW-0472">Membrane</keyword>
<gene>
    <name evidence="2" type="ORF">SAMN04487892_1065</name>
</gene>
<dbReference type="STRING" id="1073328.SAMN05216294_2419"/>
<proteinExistence type="predicted"/>
<keyword evidence="3" id="KW-1185">Reference proteome</keyword>